<dbReference type="Proteomes" id="UP000324029">
    <property type="component" value="Unassembled WGS sequence"/>
</dbReference>
<evidence type="ECO:0000256" key="1">
    <source>
        <dbReference type="SAM" id="SignalP"/>
    </source>
</evidence>
<organism evidence="2 3">
    <name type="scientific">Pseudomonas synxantha</name>
    <dbReference type="NCBI Taxonomy" id="47883"/>
    <lineage>
        <taxon>Bacteria</taxon>
        <taxon>Pseudomonadati</taxon>
        <taxon>Pseudomonadota</taxon>
        <taxon>Gammaproteobacteria</taxon>
        <taxon>Pseudomonadales</taxon>
        <taxon>Pseudomonadaceae</taxon>
        <taxon>Pseudomonas</taxon>
    </lineage>
</organism>
<reference evidence="2 3" key="1">
    <citation type="submission" date="2019-08" db="EMBL/GenBank/DDBJ databases">
        <title>Subclass B2 metallo-beta lactamase from Pseudomonas synxantha.</title>
        <authorList>
            <person name="Poirel L."/>
            <person name="Palmieri M."/>
            <person name="Masseron A."/>
            <person name="Perreten V."/>
            <person name="Nordman P."/>
        </authorList>
    </citation>
    <scope>NUCLEOTIDE SEQUENCE [LARGE SCALE GENOMIC DNA]</scope>
    <source>
        <strain evidence="2 3">MCP106</strain>
    </source>
</reference>
<reference evidence="2 3" key="2">
    <citation type="submission" date="2019-08" db="EMBL/GenBank/DDBJ databases">
        <authorList>
            <person name="Brilhante M."/>
            <person name="Perreten V."/>
        </authorList>
    </citation>
    <scope>NUCLEOTIDE SEQUENCE [LARGE SCALE GENOMIC DNA]</scope>
    <source>
        <strain evidence="2 3">MCP106</strain>
    </source>
</reference>
<dbReference type="RefSeq" id="WP_148853863.1">
    <property type="nucleotide sequence ID" value="NZ_VSRO01000010.1"/>
</dbReference>
<keyword evidence="1" id="KW-0732">Signal</keyword>
<proteinExistence type="predicted"/>
<accession>A0A5D3G6J8</accession>
<name>A0A5D3G6J8_9PSED</name>
<gene>
    <name evidence="2" type="ORF">FXO26_19765</name>
</gene>
<feature type="chain" id="PRO_5023020415" description="Tetratricopeptide repeat protein" evidence="1">
    <location>
        <begin position="36"/>
        <end position="259"/>
    </location>
</feature>
<evidence type="ECO:0000313" key="3">
    <source>
        <dbReference type="Proteomes" id="UP000324029"/>
    </source>
</evidence>
<evidence type="ECO:0000313" key="2">
    <source>
        <dbReference type="EMBL" id="TYK55992.1"/>
    </source>
</evidence>
<sequence length="259" mass="29091">MRNSYRSMPIIKTTSKPKKYLSGLSFLLISGFVFANSSTSFADENLDMYDAKNLIEQGKYKEAETILLREEKTITDIGKLCSIYSSMLGIASISDNKEEGAKYAKLFQKCYKENSTPYIFLGAMAIYYKGEHGRALRIMDELLDKINNEFTEKKISDFQVSANKNITSAIYRLKASELLIRQDPQKVKAAVISLAEKSYEATPFGDAEVFLAAIYKLYGDTERSKSIIEKSDGRTTEAHTVDVILKSIKQKVENASVSP</sequence>
<dbReference type="EMBL" id="VSRO01000010">
    <property type="protein sequence ID" value="TYK55992.1"/>
    <property type="molecule type" value="Genomic_DNA"/>
</dbReference>
<comment type="caution">
    <text evidence="2">The sequence shown here is derived from an EMBL/GenBank/DDBJ whole genome shotgun (WGS) entry which is preliminary data.</text>
</comment>
<feature type="signal peptide" evidence="1">
    <location>
        <begin position="1"/>
        <end position="35"/>
    </location>
</feature>
<evidence type="ECO:0008006" key="4">
    <source>
        <dbReference type="Google" id="ProtNLM"/>
    </source>
</evidence>
<dbReference type="AlphaFoldDB" id="A0A5D3G6J8"/>
<protein>
    <recommendedName>
        <fullName evidence="4">Tetratricopeptide repeat protein</fullName>
    </recommendedName>
</protein>